<protein>
    <submittedName>
        <fullName evidence="2">Uncharacterized protein</fullName>
    </submittedName>
</protein>
<dbReference type="EMBL" id="CP012332">
    <property type="protein sequence ID" value="AKU89934.1"/>
    <property type="molecule type" value="Genomic_DNA"/>
</dbReference>
<gene>
    <name evidence="2" type="ORF">AKJ08_0321</name>
</gene>
<organism evidence="2 3">
    <name type="scientific">Vulgatibacter incomptus</name>
    <dbReference type="NCBI Taxonomy" id="1391653"/>
    <lineage>
        <taxon>Bacteria</taxon>
        <taxon>Pseudomonadati</taxon>
        <taxon>Myxococcota</taxon>
        <taxon>Myxococcia</taxon>
        <taxon>Myxococcales</taxon>
        <taxon>Cystobacterineae</taxon>
        <taxon>Vulgatibacteraceae</taxon>
        <taxon>Vulgatibacter</taxon>
    </lineage>
</organism>
<name>A0A0K1P9Z2_9BACT</name>
<dbReference type="Proteomes" id="UP000055590">
    <property type="component" value="Chromosome"/>
</dbReference>
<dbReference type="AlphaFoldDB" id="A0A0K1P9Z2"/>
<evidence type="ECO:0000256" key="1">
    <source>
        <dbReference type="SAM" id="MobiDB-lite"/>
    </source>
</evidence>
<sequence>MGDSMRISSEGSGRRTAWPEAIDALEREALRRLAELPAWARLDGPRSKELVSRLAELRERAEQAGSDVFARLGTLPAGVLGRLGLATNRDLAELTARIGALDERLKRVGRRRQGQGPKASRGPSIGVGPLP</sequence>
<evidence type="ECO:0000313" key="2">
    <source>
        <dbReference type="EMBL" id="AKU89934.1"/>
    </source>
</evidence>
<accession>A0A0K1P9Z2</accession>
<proteinExistence type="predicted"/>
<feature type="region of interest" description="Disordered" evidence="1">
    <location>
        <begin position="107"/>
        <end position="131"/>
    </location>
</feature>
<evidence type="ECO:0000313" key="3">
    <source>
        <dbReference type="Proteomes" id="UP000055590"/>
    </source>
</evidence>
<reference evidence="2 3" key="1">
    <citation type="submission" date="2015-08" db="EMBL/GenBank/DDBJ databases">
        <authorList>
            <person name="Babu N.S."/>
            <person name="Beckwith C.J."/>
            <person name="Beseler K.G."/>
            <person name="Brison A."/>
            <person name="Carone J.V."/>
            <person name="Caskin T.P."/>
            <person name="Diamond M."/>
            <person name="Durham M.E."/>
            <person name="Foxe J.M."/>
            <person name="Go M."/>
            <person name="Henderson B.A."/>
            <person name="Jones I.B."/>
            <person name="McGettigan J.A."/>
            <person name="Micheletti S.J."/>
            <person name="Nasrallah M.E."/>
            <person name="Ortiz D."/>
            <person name="Piller C.R."/>
            <person name="Privatt S.R."/>
            <person name="Schneider S.L."/>
            <person name="Sharp S."/>
            <person name="Smith T.C."/>
            <person name="Stanton J.D."/>
            <person name="Ullery H.E."/>
            <person name="Wilson R.J."/>
            <person name="Serrano M.G."/>
            <person name="Buck G."/>
            <person name="Lee V."/>
            <person name="Wang Y."/>
            <person name="Carvalho R."/>
            <person name="Voegtly L."/>
            <person name="Shi R."/>
            <person name="Duckworth R."/>
            <person name="Johnson A."/>
            <person name="Loviza R."/>
            <person name="Walstead R."/>
            <person name="Shah Z."/>
            <person name="Kiflezghi M."/>
            <person name="Wade K."/>
            <person name="Ball S.L."/>
            <person name="Bradley K.W."/>
            <person name="Asai D.J."/>
            <person name="Bowman C.A."/>
            <person name="Russell D.A."/>
            <person name="Pope W.H."/>
            <person name="Jacobs-Sera D."/>
            <person name="Hendrix R.W."/>
            <person name="Hatfull G.F."/>
        </authorList>
    </citation>
    <scope>NUCLEOTIDE SEQUENCE [LARGE SCALE GENOMIC DNA]</scope>
    <source>
        <strain evidence="2 3">DSM 27710</strain>
    </source>
</reference>
<dbReference type="KEGG" id="vin:AKJ08_0321"/>
<keyword evidence="3" id="KW-1185">Reference proteome</keyword>